<dbReference type="GeneID" id="303297893"/>
<evidence type="ECO:0000259" key="1">
    <source>
        <dbReference type="SMART" id="SM00347"/>
    </source>
</evidence>
<gene>
    <name evidence="2" type="ORF">ACFPK8_16195</name>
</gene>
<keyword evidence="3" id="KW-1185">Reference proteome</keyword>
<proteinExistence type="predicted"/>
<protein>
    <submittedName>
        <fullName evidence="2">MarR family winged helix-turn-helix transcriptional regulator</fullName>
    </submittedName>
</protein>
<name>A0ABW0FKD4_9MICO</name>
<reference evidence="3" key="1">
    <citation type="journal article" date="2019" name="Int. J. Syst. Evol. Microbiol.">
        <title>The Global Catalogue of Microorganisms (GCM) 10K type strain sequencing project: providing services to taxonomists for standard genome sequencing and annotation.</title>
        <authorList>
            <consortium name="The Broad Institute Genomics Platform"/>
            <consortium name="The Broad Institute Genome Sequencing Center for Infectious Disease"/>
            <person name="Wu L."/>
            <person name="Ma J."/>
        </authorList>
    </citation>
    <scope>NUCLEOTIDE SEQUENCE [LARGE SCALE GENOMIC DNA]</scope>
    <source>
        <strain evidence="3">CGMCC 1.16455</strain>
    </source>
</reference>
<evidence type="ECO:0000313" key="3">
    <source>
        <dbReference type="Proteomes" id="UP001595937"/>
    </source>
</evidence>
<dbReference type="SMART" id="SM00347">
    <property type="entry name" value="HTH_MARR"/>
    <property type="match status" value="1"/>
</dbReference>
<dbReference type="InterPro" id="IPR039422">
    <property type="entry name" value="MarR/SlyA-like"/>
</dbReference>
<comment type="caution">
    <text evidence="2">The sequence shown here is derived from an EMBL/GenBank/DDBJ whole genome shotgun (WGS) entry which is preliminary data.</text>
</comment>
<dbReference type="PANTHER" id="PTHR33164:SF43">
    <property type="entry name" value="HTH-TYPE TRANSCRIPTIONAL REPRESSOR YETL"/>
    <property type="match status" value="1"/>
</dbReference>
<sequence>MVESVGETSGSSGGSYWYDGGDSGVDLLSALREFRTADHDMRRRMSADMEMNTTDLSALRYVIAHEVGEDPATPQALARNLGISGASTSKLLDRLTGSGHLERVPHPRDGRSRVVVATDHAHTQVRERLAGMHERMLEIAHLVPPSARPAAIEFLRAMARHLETEAPPEELTAREV</sequence>
<dbReference type="Proteomes" id="UP001595937">
    <property type="component" value="Unassembled WGS sequence"/>
</dbReference>
<organism evidence="2 3">
    <name type="scientific">Brachybacterium tyrofermentans</name>
    <dbReference type="NCBI Taxonomy" id="47848"/>
    <lineage>
        <taxon>Bacteria</taxon>
        <taxon>Bacillati</taxon>
        <taxon>Actinomycetota</taxon>
        <taxon>Actinomycetes</taxon>
        <taxon>Micrococcales</taxon>
        <taxon>Dermabacteraceae</taxon>
        <taxon>Brachybacterium</taxon>
    </lineage>
</organism>
<dbReference type="SUPFAM" id="SSF46785">
    <property type="entry name" value="Winged helix' DNA-binding domain"/>
    <property type="match status" value="1"/>
</dbReference>
<dbReference type="Gene3D" id="1.10.10.10">
    <property type="entry name" value="Winged helix-like DNA-binding domain superfamily/Winged helix DNA-binding domain"/>
    <property type="match status" value="1"/>
</dbReference>
<dbReference type="InterPro" id="IPR036390">
    <property type="entry name" value="WH_DNA-bd_sf"/>
</dbReference>
<dbReference type="InterPro" id="IPR036388">
    <property type="entry name" value="WH-like_DNA-bd_sf"/>
</dbReference>
<feature type="domain" description="HTH marR-type" evidence="1">
    <location>
        <begin position="44"/>
        <end position="148"/>
    </location>
</feature>
<dbReference type="PANTHER" id="PTHR33164">
    <property type="entry name" value="TRANSCRIPTIONAL REGULATOR, MARR FAMILY"/>
    <property type="match status" value="1"/>
</dbReference>
<dbReference type="InterPro" id="IPR000835">
    <property type="entry name" value="HTH_MarR-typ"/>
</dbReference>
<dbReference type="RefSeq" id="WP_343924724.1">
    <property type="nucleotide sequence ID" value="NZ_BAAAIR010000042.1"/>
</dbReference>
<dbReference type="EMBL" id="JBHSLN010000086">
    <property type="protein sequence ID" value="MFC5299055.1"/>
    <property type="molecule type" value="Genomic_DNA"/>
</dbReference>
<dbReference type="Pfam" id="PF12802">
    <property type="entry name" value="MarR_2"/>
    <property type="match status" value="1"/>
</dbReference>
<evidence type="ECO:0000313" key="2">
    <source>
        <dbReference type="EMBL" id="MFC5299055.1"/>
    </source>
</evidence>
<accession>A0ABW0FKD4</accession>